<comment type="caution">
    <text evidence="3">The sequence shown here is derived from an EMBL/GenBank/DDBJ whole genome shotgun (WGS) entry which is preliminary data.</text>
</comment>
<proteinExistence type="predicted"/>
<keyword evidence="1" id="KW-0460">Magnesium</keyword>
<keyword evidence="4" id="KW-1185">Reference proteome</keyword>
<dbReference type="OrthoDB" id="1892195at2759"/>
<evidence type="ECO:0000256" key="2">
    <source>
        <dbReference type="SAM" id="Coils"/>
    </source>
</evidence>
<dbReference type="Proteomes" id="UP000886595">
    <property type="component" value="Unassembled WGS sequence"/>
</dbReference>
<dbReference type="PANTHER" id="PTHR42861">
    <property type="entry name" value="CALCIUM-TRANSPORTING ATPASE"/>
    <property type="match status" value="1"/>
</dbReference>
<evidence type="ECO:0000256" key="1">
    <source>
        <dbReference type="ARBA" id="ARBA00022842"/>
    </source>
</evidence>
<dbReference type="InterPro" id="IPR023214">
    <property type="entry name" value="HAD_sf"/>
</dbReference>
<dbReference type="Gene3D" id="3.40.50.1000">
    <property type="entry name" value="HAD superfamily/HAD-like"/>
    <property type="match status" value="1"/>
</dbReference>
<dbReference type="AlphaFoldDB" id="A0A8X7WB09"/>
<name>A0A8X7WB09_BRACI</name>
<organism evidence="3 4">
    <name type="scientific">Brassica carinata</name>
    <name type="common">Ethiopian mustard</name>
    <name type="synonym">Abyssinian cabbage</name>
    <dbReference type="NCBI Taxonomy" id="52824"/>
    <lineage>
        <taxon>Eukaryota</taxon>
        <taxon>Viridiplantae</taxon>
        <taxon>Streptophyta</taxon>
        <taxon>Embryophyta</taxon>
        <taxon>Tracheophyta</taxon>
        <taxon>Spermatophyta</taxon>
        <taxon>Magnoliopsida</taxon>
        <taxon>eudicotyledons</taxon>
        <taxon>Gunneridae</taxon>
        <taxon>Pentapetalae</taxon>
        <taxon>rosids</taxon>
        <taxon>malvids</taxon>
        <taxon>Brassicales</taxon>
        <taxon>Brassicaceae</taxon>
        <taxon>Brassiceae</taxon>
        <taxon>Brassica</taxon>
    </lineage>
</organism>
<keyword evidence="2" id="KW-0175">Coiled coil</keyword>
<sequence length="248" mass="29068">MNVFGSDKTGTLTLNKLCVYKSLIEVFPRNIDSGAVVLIAARASKFENQDAIDASIVWMLGDPKETKLFSVLQTRHVVVFVAARCEGPVYRRESLRHNVRLTQLWQSRRLNEKYKEEFEKTQKNLREQYQQIMIGHEKSMSDLETEREKLEKRARQIYINEAEMEKSRLEIEMKEKEKLHEKIMEMEAKLNETQELELEIEKLKGSTNVMKHMADGDVELMEKMAKTQMELEARETALHDKIMSLTQK</sequence>
<dbReference type="InterPro" id="IPR023299">
    <property type="entry name" value="ATPase_P-typ_cyto_dom_N"/>
</dbReference>
<evidence type="ECO:0000313" key="3">
    <source>
        <dbReference type="EMBL" id="KAG2327329.1"/>
    </source>
</evidence>
<dbReference type="EMBL" id="JAAMPC010000002">
    <property type="protein sequence ID" value="KAG2327329.1"/>
    <property type="molecule type" value="Genomic_DNA"/>
</dbReference>
<protein>
    <submittedName>
        <fullName evidence="3">Uncharacterized protein</fullName>
    </submittedName>
</protein>
<evidence type="ECO:0000313" key="4">
    <source>
        <dbReference type="Proteomes" id="UP000886595"/>
    </source>
</evidence>
<dbReference type="GO" id="GO:0000166">
    <property type="term" value="F:nucleotide binding"/>
    <property type="evidence" value="ECO:0007669"/>
    <property type="project" value="InterPro"/>
</dbReference>
<feature type="coiled-coil region" evidence="2">
    <location>
        <begin position="111"/>
        <end position="206"/>
    </location>
</feature>
<gene>
    <name evidence="3" type="ORF">Bca52824_010057</name>
</gene>
<dbReference type="Gene3D" id="3.40.1110.10">
    <property type="entry name" value="Calcium-transporting ATPase, cytoplasmic domain N"/>
    <property type="match status" value="1"/>
</dbReference>
<reference evidence="3 4" key="1">
    <citation type="submission" date="2020-02" db="EMBL/GenBank/DDBJ databases">
        <authorList>
            <person name="Ma Q."/>
            <person name="Huang Y."/>
            <person name="Song X."/>
            <person name="Pei D."/>
        </authorList>
    </citation>
    <scope>NUCLEOTIDE SEQUENCE [LARGE SCALE GENOMIC DNA]</scope>
    <source>
        <strain evidence="3">Sxm20200214</strain>
        <tissue evidence="3">Leaf</tissue>
    </source>
</reference>
<accession>A0A8X7WB09</accession>